<evidence type="ECO:0000256" key="1">
    <source>
        <dbReference type="SAM" id="Phobius"/>
    </source>
</evidence>
<protein>
    <submittedName>
        <fullName evidence="2">Uncharacterized protein</fullName>
    </submittedName>
</protein>
<dbReference type="EMBL" id="BK032612">
    <property type="protein sequence ID" value="DAF51230.1"/>
    <property type="molecule type" value="Genomic_DNA"/>
</dbReference>
<name>A0A8S5SJU3_9CAUD</name>
<accession>A0A8S5SJU3</accession>
<keyword evidence="1" id="KW-0812">Transmembrane</keyword>
<keyword evidence="1" id="KW-1133">Transmembrane helix</keyword>
<evidence type="ECO:0000313" key="2">
    <source>
        <dbReference type="EMBL" id="DAF51230.1"/>
    </source>
</evidence>
<feature type="transmembrane region" description="Helical" evidence="1">
    <location>
        <begin position="20"/>
        <end position="45"/>
    </location>
</feature>
<proteinExistence type="predicted"/>
<sequence length="66" mass="7073">MEVIKIKKILMAINHYNDAICYVLAGTFGTISAFLFGLIPGMIFLSGMWLALGLLIDLPATKGGGK</sequence>
<organism evidence="2">
    <name type="scientific">Siphoviridae sp. ctk5O4</name>
    <dbReference type="NCBI Taxonomy" id="2827921"/>
    <lineage>
        <taxon>Viruses</taxon>
        <taxon>Duplodnaviria</taxon>
        <taxon>Heunggongvirae</taxon>
        <taxon>Uroviricota</taxon>
        <taxon>Caudoviricetes</taxon>
    </lineage>
</organism>
<keyword evidence="1" id="KW-0472">Membrane</keyword>
<reference evidence="2" key="1">
    <citation type="journal article" date="2021" name="Proc. Natl. Acad. Sci. U.S.A.">
        <title>A Catalog of Tens of Thousands of Viruses from Human Metagenomes Reveals Hidden Associations with Chronic Diseases.</title>
        <authorList>
            <person name="Tisza M.J."/>
            <person name="Buck C.B."/>
        </authorList>
    </citation>
    <scope>NUCLEOTIDE SEQUENCE</scope>
    <source>
        <strain evidence="2">Ctk5O4</strain>
    </source>
</reference>